<evidence type="ECO:0000256" key="4">
    <source>
        <dbReference type="ARBA" id="ARBA00022989"/>
    </source>
</evidence>
<keyword evidence="2" id="KW-1003">Cell membrane</keyword>
<dbReference type="GO" id="GO:0022857">
    <property type="term" value="F:transmembrane transporter activity"/>
    <property type="evidence" value="ECO:0007669"/>
    <property type="project" value="InterPro"/>
</dbReference>
<gene>
    <name evidence="8" type="primary">ykkC</name>
    <name evidence="8" type="ORF">KL86SPO_20402</name>
</gene>
<sequence>MNRYWLYVMIGSLAEIAWVSGLKHSITLSDWILTILAISLSFWLILIASGKLPVGTVYIVFTGVGTAGTVAAEMILYGEPFQFVKVLLIAVLLTGVIGLKLITSQPQPEEQLTERSDA</sequence>
<evidence type="ECO:0000256" key="3">
    <source>
        <dbReference type="ARBA" id="ARBA00022692"/>
    </source>
</evidence>
<feature type="transmembrane region" description="Helical" evidence="7">
    <location>
        <begin position="28"/>
        <end position="48"/>
    </location>
</feature>
<accession>A0A212LNK5</accession>
<reference evidence="8" key="1">
    <citation type="submission" date="2016-08" db="EMBL/GenBank/DDBJ databases">
        <authorList>
            <person name="Seilhamer J.J."/>
        </authorList>
    </citation>
    <scope>NUCLEOTIDE SEQUENCE</scope>
    <source>
        <strain evidence="8">86</strain>
    </source>
</reference>
<dbReference type="EMBL" id="FMJE01000002">
    <property type="protein sequence ID" value="SCM79107.1"/>
    <property type="molecule type" value="Genomic_DNA"/>
</dbReference>
<dbReference type="RefSeq" id="WP_288183396.1">
    <property type="nucleotide sequence ID" value="NZ_LT608335.1"/>
</dbReference>
<feature type="transmembrane region" description="Helical" evidence="7">
    <location>
        <begin position="83"/>
        <end position="102"/>
    </location>
</feature>
<evidence type="ECO:0000313" key="8">
    <source>
        <dbReference type="EMBL" id="SCM79107.1"/>
    </source>
</evidence>
<dbReference type="PANTHER" id="PTHR30561:SF7">
    <property type="entry name" value="GUANIDINIUM EFFLUX SYSTEM SUBUNIT GDNC-RELATED"/>
    <property type="match status" value="1"/>
</dbReference>
<keyword evidence="5 7" id="KW-0472">Membrane</keyword>
<comment type="subcellular location">
    <subcellularLocation>
        <location evidence="1 6">Cell membrane</location>
        <topology evidence="1 6">Multi-pass membrane protein</topology>
    </subcellularLocation>
</comment>
<proteinExistence type="inferred from homology"/>
<dbReference type="Gene3D" id="1.10.3730.20">
    <property type="match status" value="1"/>
</dbReference>
<evidence type="ECO:0000256" key="1">
    <source>
        <dbReference type="ARBA" id="ARBA00004651"/>
    </source>
</evidence>
<organism evidence="8">
    <name type="scientific">uncultured Sporomusa sp</name>
    <dbReference type="NCBI Taxonomy" id="307249"/>
    <lineage>
        <taxon>Bacteria</taxon>
        <taxon>Bacillati</taxon>
        <taxon>Bacillota</taxon>
        <taxon>Negativicutes</taxon>
        <taxon>Selenomonadales</taxon>
        <taxon>Sporomusaceae</taxon>
        <taxon>Sporomusa</taxon>
        <taxon>environmental samples</taxon>
    </lineage>
</organism>
<evidence type="ECO:0000256" key="7">
    <source>
        <dbReference type="SAM" id="Phobius"/>
    </source>
</evidence>
<dbReference type="PANTHER" id="PTHR30561">
    <property type="entry name" value="SMR FAMILY PROTON-DEPENDENT DRUG EFFLUX TRANSPORTER SUGE"/>
    <property type="match status" value="1"/>
</dbReference>
<dbReference type="InterPro" id="IPR000390">
    <property type="entry name" value="Small_drug/metabolite_transptr"/>
</dbReference>
<keyword evidence="4 7" id="KW-1133">Transmembrane helix</keyword>
<evidence type="ECO:0000256" key="5">
    <source>
        <dbReference type="ARBA" id="ARBA00023136"/>
    </source>
</evidence>
<dbReference type="InterPro" id="IPR045324">
    <property type="entry name" value="Small_multidrug_res"/>
</dbReference>
<comment type="similarity">
    <text evidence="6">Belongs to the drug/metabolite transporter (DMT) superfamily. Small multidrug resistance (SMR) (TC 2.A.7.1) family.</text>
</comment>
<dbReference type="GO" id="GO:0005886">
    <property type="term" value="C:plasma membrane"/>
    <property type="evidence" value="ECO:0007669"/>
    <property type="project" value="UniProtKB-SubCell"/>
</dbReference>
<dbReference type="Pfam" id="PF00893">
    <property type="entry name" value="Multi_Drug_Res"/>
    <property type="match status" value="1"/>
</dbReference>
<dbReference type="SUPFAM" id="SSF103481">
    <property type="entry name" value="Multidrug resistance efflux transporter EmrE"/>
    <property type="match status" value="1"/>
</dbReference>
<protein>
    <submittedName>
        <fullName evidence="8">Multidrug resistance protein YkkC</fullName>
    </submittedName>
</protein>
<feature type="transmembrane region" description="Helical" evidence="7">
    <location>
        <begin position="55"/>
        <end position="77"/>
    </location>
</feature>
<dbReference type="InterPro" id="IPR037185">
    <property type="entry name" value="EmrE-like"/>
</dbReference>
<name>A0A212LNK5_9FIRM</name>
<feature type="transmembrane region" description="Helical" evidence="7">
    <location>
        <begin position="5"/>
        <end position="22"/>
    </location>
</feature>
<keyword evidence="3 6" id="KW-0812">Transmembrane</keyword>
<dbReference type="AlphaFoldDB" id="A0A212LNK5"/>
<evidence type="ECO:0000256" key="6">
    <source>
        <dbReference type="RuleBase" id="RU003942"/>
    </source>
</evidence>
<evidence type="ECO:0000256" key="2">
    <source>
        <dbReference type="ARBA" id="ARBA00022475"/>
    </source>
</evidence>